<dbReference type="PANTHER" id="PTHR30346:SF0">
    <property type="entry name" value="HCA OPERON TRANSCRIPTIONAL ACTIVATOR HCAR"/>
    <property type="match status" value="1"/>
</dbReference>
<dbReference type="InterPro" id="IPR036390">
    <property type="entry name" value="WH_DNA-bd_sf"/>
</dbReference>
<comment type="similarity">
    <text evidence="1">Belongs to the LysR transcriptional regulatory family.</text>
</comment>
<dbReference type="SUPFAM" id="SSF46785">
    <property type="entry name" value="Winged helix' DNA-binding domain"/>
    <property type="match status" value="1"/>
</dbReference>
<evidence type="ECO:0000256" key="3">
    <source>
        <dbReference type="ARBA" id="ARBA00023125"/>
    </source>
</evidence>
<evidence type="ECO:0000256" key="2">
    <source>
        <dbReference type="ARBA" id="ARBA00023015"/>
    </source>
</evidence>
<dbReference type="Gene3D" id="1.10.10.10">
    <property type="entry name" value="Winged helix-like DNA-binding domain superfamily/Winged helix DNA-binding domain"/>
    <property type="match status" value="1"/>
</dbReference>
<dbReference type="SUPFAM" id="SSF53850">
    <property type="entry name" value="Periplasmic binding protein-like II"/>
    <property type="match status" value="1"/>
</dbReference>
<dbReference type="Proteomes" id="UP001355206">
    <property type="component" value="Unassembled WGS sequence"/>
</dbReference>
<name>A0ABU7TKC9_9HYPH</name>
<evidence type="ECO:0000256" key="4">
    <source>
        <dbReference type="ARBA" id="ARBA00023163"/>
    </source>
</evidence>
<reference evidence="6 7" key="1">
    <citation type="journal article" date="2012" name="Genet. Mol. Biol.">
        <title>Analysis of 16S rRNA and mxaF genes revealing insights into Methylobacterium niche-specific plant association.</title>
        <authorList>
            <person name="Dourado M.N."/>
            <person name="Andreote F.D."/>
            <person name="Dini-Andreote F."/>
            <person name="Conti R."/>
            <person name="Araujo J.M."/>
            <person name="Araujo W.L."/>
        </authorList>
    </citation>
    <scope>NUCLEOTIDE SEQUENCE [LARGE SCALE GENOMIC DNA]</scope>
    <source>
        <strain evidence="6 7">TC3-10</strain>
    </source>
</reference>
<sequence>MELRHLRYFAAVAKHLSFTAAAESLGVAQPPLSQQIRDLEEEIGTALFERTTRRVALTRAGQDFHIQVIGILERAAEAAERARAIGAGTAGIINVGLTGSMLAGPLGPAIRDFAQVYPRVDLRIHERSPDRQIAMLKAGQTDVSFLRSPPQDADLVRVRAWSETVQVVLPRGHRLARRRLRLLDLRDERFVFLRMSDSLFAKYLWDCCVEAGFIPTITHQAVEAASLTSLVAAGLGIALIPEHVARLAHPDVVYRPLAGPRIRADVFALWTATKAPLIRNFVDLVRDSQKTVD</sequence>
<evidence type="ECO:0000256" key="1">
    <source>
        <dbReference type="ARBA" id="ARBA00009437"/>
    </source>
</evidence>
<gene>
    <name evidence="6" type="ORF">MOTC310_07050</name>
</gene>
<dbReference type="Pfam" id="PF00126">
    <property type="entry name" value="HTH_1"/>
    <property type="match status" value="1"/>
</dbReference>
<dbReference type="Pfam" id="PF03466">
    <property type="entry name" value="LysR_substrate"/>
    <property type="match status" value="1"/>
</dbReference>
<proteinExistence type="inferred from homology"/>
<keyword evidence="3" id="KW-0238">DNA-binding</keyword>
<dbReference type="PRINTS" id="PR00039">
    <property type="entry name" value="HTHLYSR"/>
</dbReference>
<dbReference type="InterPro" id="IPR036388">
    <property type="entry name" value="WH-like_DNA-bd_sf"/>
</dbReference>
<keyword evidence="4" id="KW-0804">Transcription</keyword>
<comment type="caution">
    <text evidence="6">The sequence shown here is derived from an EMBL/GenBank/DDBJ whole genome shotgun (WGS) entry which is preliminary data.</text>
</comment>
<keyword evidence="7" id="KW-1185">Reference proteome</keyword>
<dbReference type="InterPro" id="IPR005119">
    <property type="entry name" value="LysR_subst-bd"/>
</dbReference>
<organism evidence="6 7">
    <name type="scientific">Methylobacterium oryzae</name>
    <dbReference type="NCBI Taxonomy" id="334852"/>
    <lineage>
        <taxon>Bacteria</taxon>
        <taxon>Pseudomonadati</taxon>
        <taxon>Pseudomonadota</taxon>
        <taxon>Alphaproteobacteria</taxon>
        <taxon>Hyphomicrobiales</taxon>
        <taxon>Methylobacteriaceae</taxon>
        <taxon>Methylobacterium</taxon>
    </lineage>
</organism>
<dbReference type="Gene3D" id="3.40.190.10">
    <property type="entry name" value="Periplasmic binding protein-like II"/>
    <property type="match status" value="2"/>
</dbReference>
<keyword evidence="2" id="KW-0805">Transcription regulation</keyword>
<accession>A0ABU7TKC9</accession>
<protein>
    <submittedName>
        <fullName evidence="6">LysR family transcriptional regulator</fullName>
    </submittedName>
</protein>
<dbReference type="InterPro" id="IPR000847">
    <property type="entry name" value="LysR_HTH_N"/>
</dbReference>
<dbReference type="RefSeq" id="WP_331301476.1">
    <property type="nucleotide sequence ID" value="NZ_MLCA01000001.1"/>
</dbReference>
<evidence type="ECO:0000313" key="7">
    <source>
        <dbReference type="Proteomes" id="UP001355206"/>
    </source>
</evidence>
<dbReference type="PANTHER" id="PTHR30346">
    <property type="entry name" value="TRANSCRIPTIONAL DUAL REGULATOR HCAR-RELATED"/>
    <property type="match status" value="1"/>
</dbReference>
<dbReference type="PROSITE" id="PS50931">
    <property type="entry name" value="HTH_LYSR"/>
    <property type="match status" value="1"/>
</dbReference>
<feature type="domain" description="HTH lysR-type" evidence="5">
    <location>
        <begin position="1"/>
        <end position="58"/>
    </location>
</feature>
<dbReference type="EMBL" id="MLCA01000001">
    <property type="protein sequence ID" value="MEE7490253.1"/>
    <property type="molecule type" value="Genomic_DNA"/>
</dbReference>
<evidence type="ECO:0000259" key="5">
    <source>
        <dbReference type="PROSITE" id="PS50931"/>
    </source>
</evidence>
<evidence type="ECO:0000313" key="6">
    <source>
        <dbReference type="EMBL" id="MEE7490253.1"/>
    </source>
</evidence>